<dbReference type="EMBL" id="JBGBPQ010000013">
    <property type="protein sequence ID" value="KAL1511717.1"/>
    <property type="molecule type" value="Genomic_DNA"/>
</dbReference>
<dbReference type="AlphaFoldDB" id="A0AB34J618"/>
<name>A0AB34J618_PRYPA</name>
<evidence type="ECO:0000313" key="2">
    <source>
        <dbReference type="Proteomes" id="UP001515480"/>
    </source>
</evidence>
<sequence length="100" mass="10871">MGAGGAVDEDVREGIQSLLAIRHDVARKSRIVGADEFVASQEIYSNACIPFEHDEGDIHPLTLAAYDGDAFAKAIKLTTNYLLTAPYMHSANQMSYMHSA</sequence>
<dbReference type="Proteomes" id="UP001515480">
    <property type="component" value="Unassembled WGS sequence"/>
</dbReference>
<gene>
    <name evidence="1" type="ORF">AB1Y20_005005</name>
</gene>
<proteinExistence type="predicted"/>
<keyword evidence="2" id="KW-1185">Reference proteome</keyword>
<organism evidence="1 2">
    <name type="scientific">Prymnesium parvum</name>
    <name type="common">Toxic golden alga</name>
    <dbReference type="NCBI Taxonomy" id="97485"/>
    <lineage>
        <taxon>Eukaryota</taxon>
        <taxon>Haptista</taxon>
        <taxon>Haptophyta</taxon>
        <taxon>Prymnesiophyceae</taxon>
        <taxon>Prymnesiales</taxon>
        <taxon>Prymnesiaceae</taxon>
        <taxon>Prymnesium</taxon>
    </lineage>
</organism>
<accession>A0AB34J618</accession>
<evidence type="ECO:0000313" key="1">
    <source>
        <dbReference type="EMBL" id="KAL1511717.1"/>
    </source>
</evidence>
<protein>
    <submittedName>
        <fullName evidence="1">Uncharacterized protein</fullName>
    </submittedName>
</protein>
<comment type="caution">
    <text evidence="1">The sequence shown here is derived from an EMBL/GenBank/DDBJ whole genome shotgun (WGS) entry which is preliminary data.</text>
</comment>
<reference evidence="1 2" key="1">
    <citation type="journal article" date="2024" name="Science">
        <title>Giant polyketide synthase enzymes in the biosynthesis of giant marine polyether toxins.</title>
        <authorList>
            <person name="Fallon T.R."/>
            <person name="Shende V.V."/>
            <person name="Wierzbicki I.H."/>
            <person name="Pendleton A.L."/>
            <person name="Watervoot N.F."/>
            <person name="Auber R.P."/>
            <person name="Gonzalez D.J."/>
            <person name="Wisecaver J.H."/>
            <person name="Moore B.S."/>
        </authorList>
    </citation>
    <scope>NUCLEOTIDE SEQUENCE [LARGE SCALE GENOMIC DNA]</scope>
    <source>
        <strain evidence="1 2">12B1</strain>
    </source>
</reference>